<dbReference type="KEGG" id="rgr:FZ934_17125"/>
<evidence type="ECO:0000313" key="8">
    <source>
        <dbReference type="Proteomes" id="UP000326881"/>
    </source>
</evidence>
<comment type="subcellular location">
    <subcellularLocation>
        <location evidence="1">Membrane</location>
        <topology evidence="1">Single-pass membrane protein</topology>
    </subcellularLocation>
</comment>
<proteinExistence type="inferred from homology"/>
<dbReference type="InterPro" id="IPR012413">
    <property type="entry name" value="BA14K"/>
</dbReference>
<evidence type="ECO:0000313" key="7">
    <source>
        <dbReference type="EMBL" id="QFY62487.1"/>
    </source>
</evidence>
<keyword evidence="4" id="KW-0472">Membrane</keyword>
<evidence type="ECO:0000256" key="6">
    <source>
        <dbReference type="ARBA" id="ARBA00025321"/>
    </source>
</evidence>
<evidence type="ECO:0000256" key="2">
    <source>
        <dbReference type="ARBA" id="ARBA00010270"/>
    </source>
</evidence>
<evidence type="ECO:0000256" key="1">
    <source>
        <dbReference type="ARBA" id="ARBA00004167"/>
    </source>
</evidence>
<dbReference type="GO" id="GO:0030246">
    <property type="term" value="F:carbohydrate binding"/>
    <property type="evidence" value="ECO:0007669"/>
    <property type="project" value="UniProtKB-KW"/>
</dbReference>
<dbReference type="GO" id="GO:0016020">
    <property type="term" value="C:membrane"/>
    <property type="evidence" value="ECO:0007669"/>
    <property type="project" value="UniProtKB-SubCell"/>
</dbReference>
<evidence type="ECO:0000256" key="3">
    <source>
        <dbReference type="ARBA" id="ARBA00020552"/>
    </source>
</evidence>
<dbReference type="OrthoDB" id="8117189at2"/>
<keyword evidence="8" id="KW-1185">Reference proteome</keyword>
<keyword evidence="5" id="KW-0430">Lectin</keyword>
<sequence length="154" mass="17637">MIKKRSDAMTALHVSWLMIVLTVISAGQLSAMPRERFAPATPDARIMKVDSTMCDPRGCFTFGQRQSFRPSYVQPNYRPPTAAGQQPYYYRPGAQGRAPLYYAPPPAAKVLPPPKETQSFHVEWCRNQYRSYNPRTDRFVTYEGIYKTCNSPYD</sequence>
<dbReference type="Pfam" id="PF07886">
    <property type="entry name" value="BA14K"/>
    <property type="match status" value="1"/>
</dbReference>
<evidence type="ECO:0000256" key="5">
    <source>
        <dbReference type="ARBA" id="ARBA00022734"/>
    </source>
</evidence>
<name>A0A5Q0CEV8_9HYPH</name>
<dbReference type="Proteomes" id="UP000326881">
    <property type="component" value="Chromosome"/>
</dbReference>
<organism evidence="7 8">
    <name type="scientific">Rhizobium grahamii</name>
    <dbReference type="NCBI Taxonomy" id="1120045"/>
    <lineage>
        <taxon>Bacteria</taxon>
        <taxon>Pseudomonadati</taxon>
        <taxon>Pseudomonadota</taxon>
        <taxon>Alphaproteobacteria</taxon>
        <taxon>Hyphomicrobiales</taxon>
        <taxon>Rhizobiaceae</taxon>
        <taxon>Rhizobium/Agrobacterium group</taxon>
        <taxon>Rhizobium</taxon>
    </lineage>
</organism>
<evidence type="ECO:0000256" key="4">
    <source>
        <dbReference type="ARBA" id="ARBA00022475"/>
    </source>
</evidence>
<comment type="function">
    <text evidence="6">Has immunoglobulin-binding and hemagglutination properties, and can bind to mannose. Essential for virulence. May be involved in LPS biosynthesis or polysaccharide transport.</text>
</comment>
<dbReference type="AlphaFoldDB" id="A0A5Q0CEV8"/>
<dbReference type="EMBL" id="CP043498">
    <property type="protein sequence ID" value="QFY62487.1"/>
    <property type="molecule type" value="Genomic_DNA"/>
</dbReference>
<gene>
    <name evidence="7" type="ORF">FZ934_17125</name>
</gene>
<accession>A0A5Q0CEV8</accession>
<keyword evidence="4" id="KW-1003">Cell membrane</keyword>
<comment type="similarity">
    <text evidence="2">Belongs to the BA14k family.</text>
</comment>
<protein>
    <recommendedName>
        <fullName evidence="3">Lectin-like protein BA14k</fullName>
    </recommendedName>
</protein>
<reference evidence="7 8" key="1">
    <citation type="submission" date="2019-08" db="EMBL/GenBank/DDBJ databases">
        <title>Prosopis cineraria nodule microbiome.</title>
        <authorList>
            <person name="Ali R."/>
            <person name="Chaluvadi S.R."/>
            <person name="Wang X."/>
        </authorList>
    </citation>
    <scope>NUCLEOTIDE SEQUENCE [LARGE SCALE GENOMIC DNA]</scope>
    <source>
        <strain evidence="7 8">BG7</strain>
    </source>
</reference>